<dbReference type="EMBL" id="BDSP01000108">
    <property type="protein sequence ID" value="GAX16652.1"/>
    <property type="molecule type" value="Genomic_DNA"/>
</dbReference>
<evidence type="ECO:0000256" key="1">
    <source>
        <dbReference type="SAM" id="Phobius"/>
    </source>
</evidence>
<gene>
    <name evidence="4" type="ORF">FisN_23Hh219</name>
    <name evidence="3" type="ORF">FisN_23Lh219</name>
</gene>
<protein>
    <submittedName>
        <fullName evidence="4">Uncharacterized protein</fullName>
    </submittedName>
</protein>
<evidence type="ECO:0000256" key="2">
    <source>
        <dbReference type="SAM" id="SignalP"/>
    </source>
</evidence>
<keyword evidence="1" id="KW-1133">Transmembrane helix</keyword>
<reference evidence="4" key="2">
    <citation type="submission" date="2017-06" db="EMBL/GenBank/DDBJ databases">
        <authorList>
            <person name="Kim H.J."/>
            <person name="Triplett B.A."/>
        </authorList>
    </citation>
    <scope>NUCLEOTIDE SEQUENCE</scope>
    <source>
        <strain evidence="4">JPCC DA0580</strain>
    </source>
</reference>
<keyword evidence="5" id="KW-1185">Reference proteome</keyword>
<keyword evidence="1" id="KW-0472">Membrane</keyword>
<evidence type="ECO:0000313" key="3">
    <source>
        <dbReference type="EMBL" id="GAX16652.1"/>
    </source>
</evidence>
<dbReference type="InParanoid" id="A0A1Z5JWB0"/>
<dbReference type="Proteomes" id="UP000198406">
    <property type="component" value="Unassembled WGS sequence"/>
</dbReference>
<evidence type="ECO:0000313" key="5">
    <source>
        <dbReference type="Proteomes" id="UP000198406"/>
    </source>
</evidence>
<evidence type="ECO:0000313" key="4">
    <source>
        <dbReference type="EMBL" id="GAX18325.1"/>
    </source>
</evidence>
<organism evidence="4 5">
    <name type="scientific">Fistulifera solaris</name>
    <name type="common">Oleaginous diatom</name>
    <dbReference type="NCBI Taxonomy" id="1519565"/>
    <lineage>
        <taxon>Eukaryota</taxon>
        <taxon>Sar</taxon>
        <taxon>Stramenopiles</taxon>
        <taxon>Ochrophyta</taxon>
        <taxon>Bacillariophyta</taxon>
        <taxon>Bacillariophyceae</taxon>
        <taxon>Bacillariophycidae</taxon>
        <taxon>Naviculales</taxon>
        <taxon>Naviculaceae</taxon>
        <taxon>Fistulifera</taxon>
    </lineage>
</organism>
<feature type="transmembrane region" description="Helical" evidence="1">
    <location>
        <begin position="69"/>
        <end position="87"/>
    </location>
</feature>
<accession>A0A1Z5JWB0</accession>
<proteinExistence type="predicted"/>
<dbReference type="AlphaFoldDB" id="A0A1Z5JWB0"/>
<sequence length="93" mass="9527">MARVLFFIALIIAAASAFVAPASNAVSSPAFARTSAPKMTEVVMDVDMISTFAQNANVIATSSGDFGGAFYPVAGLTLLGALILYLSPPLADE</sequence>
<feature type="chain" id="PRO_5015073419" evidence="2">
    <location>
        <begin position="18"/>
        <end position="93"/>
    </location>
</feature>
<reference evidence="4 5" key="1">
    <citation type="journal article" date="2015" name="Plant Cell">
        <title>Oil accumulation by the oleaginous diatom Fistulifera solaris as revealed by the genome and transcriptome.</title>
        <authorList>
            <person name="Tanaka T."/>
            <person name="Maeda Y."/>
            <person name="Veluchamy A."/>
            <person name="Tanaka M."/>
            <person name="Abida H."/>
            <person name="Marechal E."/>
            <person name="Bowler C."/>
            <person name="Muto M."/>
            <person name="Sunaga Y."/>
            <person name="Tanaka M."/>
            <person name="Yoshino T."/>
            <person name="Taniguchi T."/>
            <person name="Fukuda Y."/>
            <person name="Nemoto M."/>
            <person name="Matsumoto M."/>
            <person name="Wong P.S."/>
            <person name="Aburatani S."/>
            <person name="Fujibuchi W."/>
        </authorList>
    </citation>
    <scope>NUCLEOTIDE SEQUENCE [LARGE SCALE GENOMIC DNA]</scope>
    <source>
        <strain evidence="4 5">JPCC DA0580</strain>
    </source>
</reference>
<keyword evidence="1" id="KW-0812">Transmembrane</keyword>
<comment type="caution">
    <text evidence="4">The sequence shown here is derived from an EMBL/GenBank/DDBJ whole genome shotgun (WGS) entry which is preliminary data.</text>
</comment>
<keyword evidence="2" id="KW-0732">Signal</keyword>
<name>A0A1Z5JWB0_FISSO</name>
<dbReference type="EMBL" id="BDSP01000127">
    <property type="protein sequence ID" value="GAX18325.1"/>
    <property type="molecule type" value="Genomic_DNA"/>
</dbReference>
<feature type="signal peptide" evidence="2">
    <location>
        <begin position="1"/>
        <end position="17"/>
    </location>
</feature>